<dbReference type="Pfam" id="PF00657">
    <property type="entry name" value="Lipase_GDSL"/>
    <property type="match status" value="1"/>
</dbReference>
<accession>A0A8J3U6B6</accession>
<gene>
    <name evidence="2" type="ORF">Pph01_18120</name>
</gene>
<dbReference type="AlphaFoldDB" id="A0A8J3U6B6"/>
<proteinExistence type="predicted"/>
<organism evidence="2 3">
    <name type="scientific">Planotetraspora phitsanulokensis</name>
    <dbReference type="NCBI Taxonomy" id="575192"/>
    <lineage>
        <taxon>Bacteria</taxon>
        <taxon>Bacillati</taxon>
        <taxon>Actinomycetota</taxon>
        <taxon>Actinomycetes</taxon>
        <taxon>Streptosporangiales</taxon>
        <taxon>Streptosporangiaceae</taxon>
        <taxon>Planotetraspora</taxon>
    </lineage>
</organism>
<dbReference type="PANTHER" id="PTHR30383">
    <property type="entry name" value="THIOESTERASE 1/PROTEASE 1/LYSOPHOSPHOLIPASE L1"/>
    <property type="match status" value="1"/>
</dbReference>
<evidence type="ECO:0000313" key="3">
    <source>
        <dbReference type="Proteomes" id="UP000622547"/>
    </source>
</evidence>
<dbReference type="EMBL" id="BOOP01000006">
    <property type="protein sequence ID" value="GII36809.1"/>
    <property type="molecule type" value="Genomic_DNA"/>
</dbReference>
<protein>
    <submittedName>
        <fullName evidence="2">Lipoprotein</fullName>
    </submittedName>
</protein>
<keyword evidence="1" id="KW-0732">Signal</keyword>
<dbReference type="RefSeq" id="WP_204072526.1">
    <property type="nucleotide sequence ID" value="NZ_BAABHI010000035.1"/>
</dbReference>
<feature type="signal peptide" evidence="1">
    <location>
        <begin position="1"/>
        <end position="22"/>
    </location>
</feature>
<reference evidence="2 3" key="1">
    <citation type="submission" date="2021-01" db="EMBL/GenBank/DDBJ databases">
        <title>Whole genome shotgun sequence of Planotetraspora phitsanulokensis NBRC 104273.</title>
        <authorList>
            <person name="Komaki H."/>
            <person name="Tamura T."/>
        </authorList>
    </citation>
    <scope>NUCLEOTIDE SEQUENCE [LARGE SCALE GENOMIC DNA]</scope>
    <source>
        <strain evidence="2 3">NBRC 104273</strain>
    </source>
</reference>
<dbReference type="InterPro" id="IPR001087">
    <property type="entry name" value="GDSL"/>
</dbReference>
<comment type="caution">
    <text evidence="2">The sequence shown here is derived from an EMBL/GenBank/DDBJ whole genome shotgun (WGS) entry which is preliminary data.</text>
</comment>
<sequence>MIKKLAAVVVASVLVGTGTAHARTSRQVLPRVMAALGDSISSGFNACGWYVSCTSRSWAAGDYSGVNSHYLRLLAVSPALRGHNLNFAVPGATSADLLAQARQAVASGAGYVTILIGAQDACQDSEAAMTPVATYRQRIDAALAVLRPTGAQVFMASVPDLKRLWSVGRTSKWARAFWAIGRICPSMLANAGSFAKADAARRDRVRARVMAYNEQLRQACVLYGTACRYDGGAVFSFPFTLNHLSAWDYFHPNADGQRAVAEITYNAGLVPVAA</sequence>
<dbReference type="InterPro" id="IPR051532">
    <property type="entry name" value="Ester_Hydrolysis_Enzymes"/>
</dbReference>
<dbReference type="GO" id="GO:0004622">
    <property type="term" value="F:phosphatidylcholine lysophospholipase activity"/>
    <property type="evidence" value="ECO:0007669"/>
    <property type="project" value="TreeGrafter"/>
</dbReference>
<keyword evidence="3" id="KW-1185">Reference proteome</keyword>
<dbReference type="InterPro" id="IPR036514">
    <property type="entry name" value="SGNH_hydro_sf"/>
</dbReference>
<dbReference type="Gene3D" id="3.40.50.1110">
    <property type="entry name" value="SGNH hydrolase"/>
    <property type="match status" value="1"/>
</dbReference>
<dbReference type="Proteomes" id="UP000622547">
    <property type="component" value="Unassembled WGS sequence"/>
</dbReference>
<name>A0A8J3U6B6_9ACTN</name>
<dbReference type="SUPFAM" id="SSF52266">
    <property type="entry name" value="SGNH hydrolase"/>
    <property type="match status" value="1"/>
</dbReference>
<evidence type="ECO:0000313" key="2">
    <source>
        <dbReference type="EMBL" id="GII36809.1"/>
    </source>
</evidence>
<feature type="chain" id="PRO_5035239262" evidence="1">
    <location>
        <begin position="23"/>
        <end position="274"/>
    </location>
</feature>
<keyword evidence="2" id="KW-0449">Lipoprotein</keyword>
<evidence type="ECO:0000256" key="1">
    <source>
        <dbReference type="SAM" id="SignalP"/>
    </source>
</evidence>
<dbReference type="PANTHER" id="PTHR30383:SF5">
    <property type="entry name" value="SGNH HYDROLASE-TYPE ESTERASE DOMAIN-CONTAINING PROTEIN"/>
    <property type="match status" value="1"/>
</dbReference>